<dbReference type="EMBL" id="CAUJNA010003753">
    <property type="protein sequence ID" value="CAJ1409144.1"/>
    <property type="molecule type" value="Genomic_DNA"/>
</dbReference>
<name>A0AA36NJ79_9DINO</name>
<proteinExistence type="predicted"/>
<evidence type="ECO:0000313" key="3">
    <source>
        <dbReference type="Proteomes" id="UP001178507"/>
    </source>
</evidence>
<feature type="compositionally biased region" description="Basic and acidic residues" evidence="1">
    <location>
        <begin position="398"/>
        <end position="419"/>
    </location>
</feature>
<protein>
    <submittedName>
        <fullName evidence="2">Uncharacterized protein</fullName>
    </submittedName>
</protein>
<comment type="caution">
    <text evidence="2">The sequence shown here is derived from an EMBL/GenBank/DDBJ whole genome shotgun (WGS) entry which is preliminary data.</text>
</comment>
<feature type="region of interest" description="Disordered" evidence="1">
    <location>
        <begin position="372"/>
        <end position="429"/>
    </location>
</feature>
<dbReference type="Proteomes" id="UP001178507">
    <property type="component" value="Unassembled WGS sequence"/>
</dbReference>
<evidence type="ECO:0000313" key="2">
    <source>
        <dbReference type="EMBL" id="CAJ1409144.1"/>
    </source>
</evidence>
<accession>A0AA36NJ79</accession>
<keyword evidence="3" id="KW-1185">Reference proteome</keyword>
<sequence length="429" mass="47540">MSVAMANGDRDITARERGMVQNSSNVFGEGMDKSVYSAAVQKEIVKNLRETFAYVKNAPVPEAVNLPRPGELKQSLLAGNQAVLTSSPGTRGTPKSDPSFMPKEFWHTSVDLQWHDVRNERCRHKSHGMERQNLDAKGQKMREMSSELFEKGRMTTASVDRSDMLAGGTCQTDFLSMDSSLHERHMRSAPGGHSASRKVQVNLASSEHNTMPQPELAVQAEAPVSNVARASGNEMRNYSDLFGTEMGRRPNDKVPRQEVLGTKCSFLDHRNELETARTGQQRYAQADSPKMRKEAEQSAAQQPRSEAKKLAGLQQALDLERGIHDSKDGLGITAEVSRRRREKDFRKDFEGDVRHLSKKQQCLSSDQVRNNMGQGVAPEAPAPPTSRGLKLAGPHSPTKHEGLTAQKHEQMLRNAKDTKLASLQSSIFT</sequence>
<reference evidence="2" key="1">
    <citation type="submission" date="2023-08" db="EMBL/GenBank/DDBJ databases">
        <authorList>
            <person name="Chen Y."/>
            <person name="Shah S."/>
            <person name="Dougan E. K."/>
            <person name="Thang M."/>
            <person name="Chan C."/>
        </authorList>
    </citation>
    <scope>NUCLEOTIDE SEQUENCE</scope>
</reference>
<dbReference type="AlphaFoldDB" id="A0AA36NJ79"/>
<organism evidence="2 3">
    <name type="scientific">Effrenium voratum</name>
    <dbReference type="NCBI Taxonomy" id="2562239"/>
    <lineage>
        <taxon>Eukaryota</taxon>
        <taxon>Sar</taxon>
        <taxon>Alveolata</taxon>
        <taxon>Dinophyceae</taxon>
        <taxon>Suessiales</taxon>
        <taxon>Symbiodiniaceae</taxon>
        <taxon>Effrenium</taxon>
    </lineage>
</organism>
<evidence type="ECO:0000256" key="1">
    <source>
        <dbReference type="SAM" id="MobiDB-lite"/>
    </source>
</evidence>
<feature type="region of interest" description="Disordered" evidence="1">
    <location>
        <begin position="271"/>
        <end position="310"/>
    </location>
</feature>
<gene>
    <name evidence="2" type="ORF">EVOR1521_LOCUS30318</name>
</gene>